<keyword evidence="1" id="KW-0812">Transmembrane</keyword>
<keyword evidence="1" id="KW-1133">Transmembrane helix</keyword>
<dbReference type="Proteomes" id="UP001262582">
    <property type="component" value="Unassembled WGS sequence"/>
</dbReference>
<dbReference type="Pfam" id="PF03203">
    <property type="entry name" value="MerC"/>
    <property type="match status" value="1"/>
</dbReference>
<feature type="transmembrane region" description="Helical" evidence="1">
    <location>
        <begin position="41"/>
        <end position="58"/>
    </location>
</feature>
<proteinExistence type="predicted"/>
<evidence type="ECO:0000313" key="2">
    <source>
        <dbReference type="EMBL" id="MDT0678709.1"/>
    </source>
</evidence>
<dbReference type="RefSeq" id="WP_311505042.1">
    <property type="nucleotide sequence ID" value="NZ_JAVRHK010000032.1"/>
</dbReference>
<organism evidence="2 3">
    <name type="scientific">Autumnicola musiva</name>
    <dbReference type="NCBI Taxonomy" id="3075589"/>
    <lineage>
        <taxon>Bacteria</taxon>
        <taxon>Pseudomonadati</taxon>
        <taxon>Bacteroidota</taxon>
        <taxon>Flavobacteriia</taxon>
        <taxon>Flavobacteriales</taxon>
        <taxon>Flavobacteriaceae</taxon>
        <taxon>Autumnicola</taxon>
    </lineage>
</organism>
<keyword evidence="1" id="KW-0472">Membrane</keyword>
<name>A0ABU3DBG4_9FLAO</name>
<comment type="caution">
    <text evidence="2">The sequence shown here is derived from an EMBL/GenBank/DDBJ whole genome shotgun (WGS) entry which is preliminary data.</text>
</comment>
<keyword evidence="3" id="KW-1185">Reference proteome</keyword>
<evidence type="ECO:0000256" key="1">
    <source>
        <dbReference type="SAM" id="Phobius"/>
    </source>
</evidence>
<evidence type="ECO:0000313" key="3">
    <source>
        <dbReference type="Proteomes" id="UP001262582"/>
    </source>
</evidence>
<feature type="transmembrane region" description="Helical" evidence="1">
    <location>
        <begin position="65"/>
        <end position="87"/>
    </location>
</feature>
<feature type="transmembrane region" description="Helical" evidence="1">
    <location>
        <begin position="93"/>
        <end position="109"/>
    </location>
</feature>
<sequence>MKLKKKLLDLAGILGAALCAIHCTVLPFLTFIPLGSGHDHYIDLFLALLGFGIVYKISRKEQPKSILLMLWVSIGIVLAGTVISILTSYHIEFTKIGSFGLIIGHLINLKHMHYKNKLKHSEV</sequence>
<dbReference type="EMBL" id="JAVRHK010000032">
    <property type="protein sequence ID" value="MDT0678709.1"/>
    <property type="molecule type" value="Genomic_DNA"/>
</dbReference>
<gene>
    <name evidence="2" type="ORF">RM539_19200</name>
</gene>
<protein>
    <submittedName>
        <fullName evidence="2">MerC domain-containing protein</fullName>
    </submittedName>
</protein>
<feature type="transmembrane region" description="Helical" evidence="1">
    <location>
        <begin position="7"/>
        <end position="29"/>
    </location>
</feature>
<dbReference type="InterPro" id="IPR004891">
    <property type="entry name" value="Mercury-R_MerC"/>
</dbReference>
<reference evidence="2 3" key="1">
    <citation type="submission" date="2023-09" db="EMBL/GenBank/DDBJ databases">
        <authorList>
            <person name="Rey-Velasco X."/>
        </authorList>
    </citation>
    <scope>NUCLEOTIDE SEQUENCE [LARGE SCALE GENOMIC DNA]</scope>
    <source>
        <strain evidence="2 3">F117</strain>
    </source>
</reference>
<accession>A0ABU3DBG4</accession>